<accession>A0ACB9BR27</accession>
<reference evidence="1 2" key="2">
    <citation type="journal article" date="2022" name="Mol. Ecol. Resour.">
        <title>The genomes of chicory, endive, great burdock and yacon provide insights into Asteraceae paleo-polyploidization history and plant inulin production.</title>
        <authorList>
            <person name="Fan W."/>
            <person name="Wang S."/>
            <person name="Wang H."/>
            <person name="Wang A."/>
            <person name="Jiang F."/>
            <person name="Liu H."/>
            <person name="Zhao H."/>
            <person name="Xu D."/>
            <person name="Zhang Y."/>
        </authorList>
    </citation>
    <scope>NUCLEOTIDE SEQUENCE [LARGE SCALE GENOMIC DNA]</scope>
    <source>
        <strain evidence="2">cv. Punajuju</strain>
        <tissue evidence="1">Leaves</tissue>
    </source>
</reference>
<evidence type="ECO:0000313" key="2">
    <source>
        <dbReference type="Proteomes" id="UP001055811"/>
    </source>
</evidence>
<name>A0ACB9BR27_CICIN</name>
<sequence>MLDEIPFHIQAEIIKRLPVVSLLQFRSVSKGCKSLIDSSDFIAAHSVTQPQHLLLRYENPEETTEKYVSFVDDDTFPQQRFVHTLPQSIKLLINSTILGSSHGLLCLRGYCGVGENLFPNLETETVVLWNPSIRKSISVAVPNNINPDLDHETDLGFGVCSVTLDPKIVQITQFNKTSYHCEAKVYTVSSGKWRSLSSNLPCKPFRVLWPQVVVDRFIYWCAFDPMAKENGLPNHNLIMSFDTTNENFGEIDLPDNLRRHPPIQLCISKLRECLVMLEYDNILKRACVVWMMENGVQKSFTKLYTFEAPYWSRRTGTALGFTNSGQPIMEVVDDHGYVFEMSELVAYEPNSKRLNCLEIYGTTETFFVNSYTETLVLLGRSDCNIVIEDDEQEEMTFGVDM</sequence>
<organism evidence="1 2">
    <name type="scientific">Cichorium intybus</name>
    <name type="common">Chicory</name>
    <dbReference type="NCBI Taxonomy" id="13427"/>
    <lineage>
        <taxon>Eukaryota</taxon>
        <taxon>Viridiplantae</taxon>
        <taxon>Streptophyta</taxon>
        <taxon>Embryophyta</taxon>
        <taxon>Tracheophyta</taxon>
        <taxon>Spermatophyta</taxon>
        <taxon>Magnoliopsida</taxon>
        <taxon>eudicotyledons</taxon>
        <taxon>Gunneridae</taxon>
        <taxon>Pentapetalae</taxon>
        <taxon>asterids</taxon>
        <taxon>campanulids</taxon>
        <taxon>Asterales</taxon>
        <taxon>Asteraceae</taxon>
        <taxon>Cichorioideae</taxon>
        <taxon>Cichorieae</taxon>
        <taxon>Cichoriinae</taxon>
        <taxon>Cichorium</taxon>
    </lineage>
</organism>
<proteinExistence type="predicted"/>
<keyword evidence="2" id="KW-1185">Reference proteome</keyword>
<reference evidence="2" key="1">
    <citation type="journal article" date="2022" name="Mol. Ecol. Resour.">
        <title>The genomes of chicory, endive, great burdock and yacon provide insights into Asteraceae palaeo-polyploidization history and plant inulin production.</title>
        <authorList>
            <person name="Fan W."/>
            <person name="Wang S."/>
            <person name="Wang H."/>
            <person name="Wang A."/>
            <person name="Jiang F."/>
            <person name="Liu H."/>
            <person name="Zhao H."/>
            <person name="Xu D."/>
            <person name="Zhang Y."/>
        </authorList>
    </citation>
    <scope>NUCLEOTIDE SEQUENCE [LARGE SCALE GENOMIC DNA]</scope>
    <source>
        <strain evidence="2">cv. Punajuju</strain>
    </source>
</reference>
<protein>
    <submittedName>
        <fullName evidence="1">Uncharacterized protein</fullName>
    </submittedName>
</protein>
<evidence type="ECO:0000313" key="1">
    <source>
        <dbReference type="EMBL" id="KAI3724447.1"/>
    </source>
</evidence>
<comment type="caution">
    <text evidence="1">The sequence shown here is derived from an EMBL/GenBank/DDBJ whole genome shotgun (WGS) entry which is preliminary data.</text>
</comment>
<dbReference type="EMBL" id="CM042014">
    <property type="protein sequence ID" value="KAI3724447.1"/>
    <property type="molecule type" value="Genomic_DNA"/>
</dbReference>
<dbReference type="Proteomes" id="UP001055811">
    <property type="component" value="Linkage Group LG06"/>
</dbReference>
<gene>
    <name evidence="1" type="ORF">L2E82_36223</name>
</gene>